<evidence type="ECO:0000313" key="3">
    <source>
        <dbReference type="Proteomes" id="UP001202248"/>
    </source>
</evidence>
<dbReference type="PROSITE" id="PS50968">
    <property type="entry name" value="BIOTINYL_LIPOYL"/>
    <property type="match status" value="1"/>
</dbReference>
<name>A0ABS9SL65_9BACT</name>
<feature type="domain" description="Lipoyl-binding" evidence="1">
    <location>
        <begin position="1"/>
        <end position="41"/>
    </location>
</feature>
<dbReference type="InterPro" id="IPR000089">
    <property type="entry name" value="Biotin_lipoyl"/>
</dbReference>
<dbReference type="InterPro" id="IPR011053">
    <property type="entry name" value="Single_hybrid_motif"/>
</dbReference>
<evidence type="ECO:0000259" key="1">
    <source>
        <dbReference type="PROSITE" id="PS50968"/>
    </source>
</evidence>
<dbReference type="RefSeq" id="WP_240830731.1">
    <property type="nucleotide sequence ID" value="NZ_JAKWBL010000003.1"/>
</dbReference>
<dbReference type="EMBL" id="JAKWBL010000003">
    <property type="protein sequence ID" value="MCH5599050.1"/>
    <property type="molecule type" value="Genomic_DNA"/>
</dbReference>
<protein>
    <recommendedName>
        <fullName evidence="1">Lipoyl-binding domain-containing protein</fullName>
    </recommendedName>
</protein>
<dbReference type="Gene3D" id="2.40.50.100">
    <property type="match status" value="1"/>
</dbReference>
<sequence>MIVEAMKMENNILSPSDGIVEKTNVQEGDKTNTATCLIKLVPAE</sequence>
<comment type="caution">
    <text evidence="2">The sequence shown here is derived from an EMBL/GenBank/DDBJ whole genome shotgun (WGS) entry which is preliminary data.</text>
</comment>
<evidence type="ECO:0000313" key="2">
    <source>
        <dbReference type="EMBL" id="MCH5599050.1"/>
    </source>
</evidence>
<dbReference type="Proteomes" id="UP001202248">
    <property type="component" value="Unassembled WGS sequence"/>
</dbReference>
<accession>A0ABS9SL65</accession>
<organism evidence="2 3">
    <name type="scientific">Niabella ginsengisoli</name>
    <dbReference type="NCBI Taxonomy" id="522298"/>
    <lineage>
        <taxon>Bacteria</taxon>
        <taxon>Pseudomonadati</taxon>
        <taxon>Bacteroidota</taxon>
        <taxon>Chitinophagia</taxon>
        <taxon>Chitinophagales</taxon>
        <taxon>Chitinophagaceae</taxon>
        <taxon>Niabella</taxon>
    </lineage>
</organism>
<dbReference type="Pfam" id="PF00364">
    <property type="entry name" value="Biotin_lipoyl"/>
    <property type="match status" value="1"/>
</dbReference>
<gene>
    <name evidence="2" type="ORF">MKP09_14610</name>
</gene>
<proteinExistence type="predicted"/>
<reference evidence="2 3" key="1">
    <citation type="submission" date="2022-02" db="EMBL/GenBank/DDBJ databases">
        <authorList>
            <person name="Min J."/>
        </authorList>
    </citation>
    <scope>NUCLEOTIDE SEQUENCE [LARGE SCALE GENOMIC DNA]</scope>
    <source>
        <strain evidence="2 3">GR10-1</strain>
    </source>
</reference>
<keyword evidence="3" id="KW-1185">Reference proteome</keyword>
<dbReference type="SUPFAM" id="SSF51230">
    <property type="entry name" value="Single hybrid motif"/>
    <property type="match status" value="1"/>
</dbReference>